<dbReference type="Proteomes" id="UP001328107">
    <property type="component" value="Unassembled WGS sequence"/>
</dbReference>
<accession>A0AAN4ZKR4</accession>
<keyword evidence="2" id="KW-1185">Reference proteome</keyword>
<protein>
    <submittedName>
        <fullName evidence="1">Uncharacterized protein</fullName>
    </submittedName>
</protein>
<gene>
    <name evidence="1" type="ORF">PMAYCL1PPCAC_12766</name>
</gene>
<name>A0AAN4ZKR4_9BILA</name>
<evidence type="ECO:0000313" key="2">
    <source>
        <dbReference type="Proteomes" id="UP001328107"/>
    </source>
</evidence>
<dbReference type="EMBL" id="BTRK01000003">
    <property type="protein sequence ID" value="GMR42571.1"/>
    <property type="molecule type" value="Genomic_DNA"/>
</dbReference>
<dbReference type="AlphaFoldDB" id="A0AAN4ZKR4"/>
<organism evidence="1 2">
    <name type="scientific">Pristionchus mayeri</name>
    <dbReference type="NCBI Taxonomy" id="1317129"/>
    <lineage>
        <taxon>Eukaryota</taxon>
        <taxon>Metazoa</taxon>
        <taxon>Ecdysozoa</taxon>
        <taxon>Nematoda</taxon>
        <taxon>Chromadorea</taxon>
        <taxon>Rhabditida</taxon>
        <taxon>Rhabditina</taxon>
        <taxon>Diplogasteromorpha</taxon>
        <taxon>Diplogasteroidea</taxon>
        <taxon>Neodiplogasteridae</taxon>
        <taxon>Pristionchus</taxon>
    </lineage>
</organism>
<evidence type="ECO:0000313" key="1">
    <source>
        <dbReference type="EMBL" id="GMR42571.1"/>
    </source>
</evidence>
<sequence>MDRSTYAIRSELQRNSSDSIVTTIQTIEHIESTERKDKYIEFRRNDVNHMKESFGFMPLVNKTSSDFTFIRRARKFFAKGIRTPGIIYPFFGSNNSGVCISRKPDTVFTAIEEGIDYWILVCAVAYDSKMIEKAKLFSKSSDLARSMVERGNIEISLKGDEPPGWRRHFECIQKIMYVEGGKPCDYPCNVLPLAVAKVQFSRRDSVSSHSLHIVGRPPTRGTVGNVLLRIEELSSMRETVFDKLIMTGTAIYSRYGIEEEEWPDYLSFDDYNVFPSVFKSWIMKGKLNIEELLNQGNVKMETKLFYDHSYKECSRPHPPFVYLNYYEVAPPIEEMANMMKRLTELEEKDMVLFGCCPLTTYFCHILYAAVPPGELANRLGLPTIPGGRFHLIQALPVTRGSWKDVDYDSRVAELFKTHPYAPAAKEDGKSLETEVIELDTDEEEEGNGRERREEPLVLPHLLESPSATAAETAPWDTLHAHGSSMRIPEDVCPSSPLPLLPSPLLPPSSSPGSLHFSFISGDNGIQMGDSEQTRLHCDSSLNHPLSSDSNSSEMMDDISCIYDSEKICEGYDRRIAHGKYVRHYVGEPQENINLYAGEVEIGNDKMEEKVDTDNYPSVVCIEDEEEVAVPSTPPNERPLREESLSRSGFRIPKAQRMRHSRTVNALLEGAESPIIQNTSDQEEFVVWNREKKESSLQSVIRLPPSAMVVVVDNELLRQIRRTSINTLKKNEELTPLIKILNENADNEDDRILIVLHDDFDPDDSKSPKQLRNINPFVLFVMKHSEETKNNVQVECCDRVKGIRGDDNVIMAYLTPNTNSDLPKNVKLVELGFKIYNISELVAYWQSKQFED</sequence>
<reference evidence="2" key="1">
    <citation type="submission" date="2022-10" db="EMBL/GenBank/DDBJ databases">
        <title>Genome assembly of Pristionchus species.</title>
        <authorList>
            <person name="Yoshida K."/>
            <person name="Sommer R.J."/>
        </authorList>
    </citation>
    <scope>NUCLEOTIDE SEQUENCE [LARGE SCALE GENOMIC DNA]</scope>
    <source>
        <strain evidence="2">RS5460</strain>
    </source>
</reference>
<proteinExistence type="predicted"/>
<comment type="caution">
    <text evidence="1">The sequence shown here is derived from an EMBL/GenBank/DDBJ whole genome shotgun (WGS) entry which is preliminary data.</text>
</comment>